<accession>A0ABN6N986</accession>
<keyword evidence="2" id="KW-1185">Reference proteome</keyword>
<dbReference type="Proteomes" id="UP001162734">
    <property type="component" value="Chromosome"/>
</dbReference>
<dbReference type="EMBL" id="AP025592">
    <property type="protein sequence ID" value="BDG09792.1"/>
    <property type="molecule type" value="Genomic_DNA"/>
</dbReference>
<gene>
    <name evidence="1" type="ORF">AMPC_29050</name>
</gene>
<name>A0ABN6N986_9BACT</name>
<evidence type="ECO:0000313" key="2">
    <source>
        <dbReference type="Proteomes" id="UP001162734"/>
    </source>
</evidence>
<evidence type="ECO:0000313" key="1">
    <source>
        <dbReference type="EMBL" id="BDG09792.1"/>
    </source>
</evidence>
<protein>
    <submittedName>
        <fullName evidence="1">Uncharacterized protein</fullName>
    </submittedName>
</protein>
<reference evidence="2" key="1">
    <citation type="journal article" date="2022" name="Int. J. Syst. Evol. Microbiol.">
        <title>Anaeromyxobacter oryzae sp. nov., Anaeromyxobacter diazotrophicus sp. nov. and Anaeromyxobacter paludicola sp. nov., isolated from paddy soils.</title>
        <authorList>
            <person name="Itoh H."/>
            <person name="Xu Z."/>
            <person name="Mise K."/>
            <person name="Masuda Y."/>
            <person name="Ushijima N."/>
            <person name="Hayakawa C."/>
            <person name="Shiratori Y."/>
            <person name="Senoo K."/>
        </authorList>
    </citation>
    <scope>NUCLEOTIDE SEQUENCE [LARGE SCALE GENOMIC DNA]</scope>
    <source>
        <strain evidence="2">Red630</strain>
    </source>
</reference>
<organism evidence="1 2">
    <name type="scientific">Anaeromyxobacter paludicola</name>
    <dbReference type="NCBI Taxonomy" id="2918171"/>
    <lineage>
        <taxon>Bacteria</taxon>
        <taxon>Pseudomonadati</taxon>
        <taxon>Myxococcota</taxon>
        <taxon>Myxococcia</taxon>
        <taxon>Myxococcales</taxon>
        <taxon>Cystobacterineae</taxon>
        <taxon>Anaeromyxobacteraceae</taxon>
        <taxon>Anaeromyxobacter</taxon>
    </lineage>
</organism>
<proteinExistence type="predicted"/>
<dbReference type="RefSeq" id="WP_248342172.1">
    <property type="nucleotide sequence ID" value="NZ_AP025592.1"/>
</dbReference>
<sequence>MGALAPHLQAGGSAALALTARCRALVELVSDFSVDGATVALGTSLKWALGPRTAMALGALLPLDGNAVSGALQLSQSL</sequence>